<dbReference type="GO" id="GO:0006352">
    <property type="term" value="P:DNA-templated transcription initiation"/>
    <property type="evidence" value="ECO:0007669"/>
    <property type="project" value="InterPro"/>
</dbReference>
<comment type="caution">
    <text evidence="9">The sequence shown here is derived from an EMBL/GenBank/DDBJ whole genome shotgun (WGS) entry which is preliminary data.</text>
</comment>
<dbReference type="InterPro" id="IPR009042">
    <property type="entry name" value="RNA_pol_sigma70_r1_2"/>
</dbReference>
<dbReference type="NCBIfam" id="TIGR02937">
    <property type="entry name" value="sigma70-ECF"/>
    <property type="match status" value="1"/>
</dbReference>
<feature type="domain" description="RNA polymerase sigma-70" evidence="7">
    <location>
        <begin position="161"/>
        <end position="174"/>
    </location>
</feature>
<dbReference type="PANTHER" id="PTHR30603">
    <property type="entry name" value="RNA POLYMERASE SIGMA FACTOR RPO"/>
    <property type="match status" value="1"/>
</dbReference>
<dbReference type="PROSITE" id="PS00715">
    <property type="entry name" value="SIGMA70_1"/>
    <property type="match status" value="1"/>
</dbReference>
<dbReference type="AlphaFoldDB" id="A0A538TMZ0"/>
<gene>
    <name evidence="9" type="ORF">E6K79_05735</name>
</gene>
<dbReference type="InterPro" id="IPR050239">
    <property type="entry name" value="Sigma-70_RNA_pol_init_factors"/>
</dbReference>
<feature type="region of interest" description="Disordered" evidence="6">
    <location>
        <begin position="1"/>
        <end position="23"/>
    </location>
</feature>
<name>A0A538TMZ0_UNCEI</name>
<dbReference type="CDD" id="cd06171">
    <property type="entry name" value="Sigma70_r4"/>
    <property type="match status" value="1"/>
</dbReference>
<comment type="function">
    <text evidence="5">Sigma factors are initiation factors that promote the attachment of RNA polymerase to specific initiation sites and are then released.</text>
</comment>
<reference evidence="9 10" key="1">
    <citation type="journal article" date="2019" name="Nat. Microbiol.">
        <title>Mediterranean grassland soil C-N compound turnover is dependent on rainfall and depth, and is mediated by genomically divergent microorganisms.</title>
        <authorList>
            <person name="Diamond S."/>
            <person name="Andeer P.F."/>
            <person name="Li Z."/>
            <person name="Crits-Christoph A."/>
            <person name="Burstein D."/>
            <person name="Anantharaman K."/>
            <person name="Lane K.R."/>
            <person name="Thomas B.C."/>
            <person name="Pan C."/>
            <person name="Northen T.R."/>
            <person name="Banfield J.F."/>
        </authorList>
    </citation>
    <scope>NUCLEOTIDE SEQUENCE [LARGE SCALE GENOMIC DNA]</scope>
    <source>
        <strain evidence="9">WS_9</strain>
    </source>
</reference>
<dbReference type="InterPro" id="IPR036388">
    <property type="entry name" value="WH-like_DNA-bd_sf"/>
</dbReference>
<dbReference type="InterPro" id="IPR013324">
    <property type="entry name" value="RNA_pol_sigma_r3/r4-like"/>
</dbReference>
<keyword evidence="3 5" id="KW-0238">DNA-binding</keyword>
<dbReference type="Pfam" id="PF04539">
    <property type="entry name" value="Sigma70_r3"/>
    <property type="match status" value="1"/>
</dbReference>
<dbReference type="GO" id="GO:0016987">
    <property type="term" value="F:sigma factor activity"/>
    <property type="evidence" value="ECO:0007669"/>
    <property type="project" value="UniProtKB-KW"/>
</dbReference>
<dbReference type="Gene3D" id="1.10.10.10">
    <property type="entry name" value="Winged helix-like DNA-binding domain superfamily/Winged helix DNA-binding domain"/>
    <property type="match status" value="2"/>
</dbReference>
<dbReference type="InterPro" id="IPR014284">
    <property type="entry name" value="RNA_pol_sigma-70_dom"/>
</dbReference>
<dbReference type="InterPro" id="IPR007630">
    <property type="entry name" value="RNA_pol_sigma70_r4"/>
</dbReference>
<dbReference type="PANTHER" id="PTHR30603:SF47">
    <property type="entry name" value="RNA POLYMERASE SIGMA FACTOR SIGD, CHLOROPLASTIC"/>
    <property type="match status" value="1"/>
</dbReference>
<keyword evidence="4 5" id="KW-0804">Transcription</keyword>
<keyword evidence="2 5" id="KW-0731">Sigma factor</keyword>
<dbReference type="PROSITE" id="PS00716">
    <property type="entry name" value="SIGMA70_2"/>
    <property type="match status" value="1"/>
</dbReference>
<dbReference type="Gene3D" id="1.10.601.10">
    <property type="entry name" value="RNA Polymerase Primary Sigma Factor"/>
    <property type="match status" value="1"/>
</dbReference>
<protein>
    <recommendedName>
        <fullName evidence="5">RNA polymerase sigma factor</fullName>
    </recommendedName>
</protein>
<dbReference type="SUPFAM" id="SSF88659">
    <property type="entry name" value="Sigma3 and sigma4 domains of RNA polymerase sigma factors"/>
    <property type="match status" value="2"/>
</dbReference>
<evidence type="ECO:0000259" key="7">
    <source>
        <dbReference type="PROSITE" id="PS00715"/>
    </source>
</evidence>
<evidence type="ECO:0000256" key="5">
    <source>
        <dbReference type="RuleBase" id="RU362124"/>
    </source>
</evidence>
<evidence type="ECO:0000256" key="2">
    <source>
        <dbReference type="ARBA" id="ARBA00023082"/>
    </source>
</evidence>
<dbReference type="InterPro" id="IPR007624">
    <property type="entry name" value="RNA_pol_sigma70_r3"/>
</dbReference>
<evidence type="ECO:0000256" key="1">
    <source>
        <dbReference type="ARBA" id="ARBA00023015"/>
    </source>
</evidence>
<evidence type="ECO:0000256" key="4">
    <source>
        <dbReference type="ARBA" id="ARBA00023163"/>
    </source>
</evidence>
<dbReference type="SUPFAM" id="SSF88946">
    <property type="entry name" value="Sigma2 domain of RNA polymerase sigma factors"/>
    <property type="match status" value="1"/>
</dbReference>
<dbReference type="GO" id="GO:0003677">
    <property type="term" value="F:DNA binding"/>
    <property type="evidence" value="ECO:0007669"/>
    <property type="project" value="UniProtKB-KW"/>
</dbReference>
<evidence type="ECO:0000259" key="8">
    <source>
        <dbReference type="PROSITE" id="PS00716"/>
    </source>
</evidence>
<dbReference type="InterPro" id="IPR013325">
    <property type="entry name" value="RNA_pol_sigma_r2"/>
</dbReference>
<organism evidence="9 10">
    <name type="scientific">Eiseniibacteriota bacterium</name>
    <dbReference type="NCBI Taxonomy" id="2212470"/>
    <lineage>
        <taxon>Bacteria</taxon>
        <taxon>Candidatus Eiseniibacteriota</taxon>
    </lineage>
</organism>
<dbReference type="PRINTS" id="PR00046">
    <property type="entry name" value="SIGMA70FCT"/>
</dbReference>
<evidence type="ECO:0000313" key="9">
    <source>
        <dbReference type="EMBL" id="TMQ65000.1"/>
    </source>
</evidence>
<dbReference type="Pfam" id="PF04542">
    <property type="entry name" value="Sigma70_r2"/>
    <property type="match status" value="1"/>
</dbReference>
<keyword evidence="1 5" id="KW-0805">Transcription regulation</keyword>
<comment type="similarity">
    <text evidence="5">Belongs to the sigma-70 factor family.</text>
</comment>
<dbReference type="InterPro" id="IPR000943">
    <property type="entry name" value="RNA_pol_sigma70"/>
</dbReference>
<dbReference type="EMBL" id="VBOZ01000015">
    <property type="protein sequence ID" value="TMQ65000.1"/>
    <property type="molecule type" value="Genomic_DNA"/>
</dbReference>
<evidence type="ECO:0000256" key="3">
    <source>
        <dbReference type="ARBA" id="ARBA00023125"/>
    </source>
</evidence>
<evidence type="ECO:0000313" key="10">
    <source>
        <dbReference type="Proteomes" id="UP000317691"/>
    </source>
</evidence>
<evidence type="ECO:0000256" key="6">
    <source>
        <dbReference type="SAM" id="MobiDB-lite"/>
    </source>
</evidence>
<proteinExistence type="inferred from homology"/>
<sequence length="372" mass="43020">MAPSDRRQSIPHRGRLRGESMAENSRRFVSELSEALRRGLEQGELTDEDLDALLHSSDFEAGAFDLFLAEARRQSVKLPEGSRMGDVSTTETTGRSLGSLERRYLNEIQRYPLLEREEERALWEAMRRGSEPARRSIIHAYLRLVVSFARSYRNRGVEFLDLVEEGNLGLITAVDRFDVERGIHFSTYAGWWIRQALARGVANQSRTVRIPIHVLQMMRRFVATQRRLESELRRKPGHDDIAREMGIAVTRVARLETLVQSIHTLDVDMGNEAFHGLIESEAVEQPPSLDEIVEMQIRDQQLNDMLKRLSGREEAILRLRYGFFDDRPRTLAETGEHFKLSRERIRQLEERALLKLRHLLESDEAETQPSVH</sequence>
<accession>A0A538TMZ0</accession>
<dbReference type="Proteomes" id="UP000317691">
    <property type="component" value="Unassembled WGS sequence"/>
</dbReference>
<dbReference type="Pfam" id="PF00140">
    <property type="entry name" value="Sigma70_r1_2"/>
    <property type="match status" value="1"/>
</dbReference>
<dbReference type="Pfam" id="PF04545">
    <property type="entry name" value="Sigma70_r4"/>
    <property type="match status" value="1"/>
</dbReference>
<feature type="domain" description="RNA polymerase sigma-70" evidence="8">
    <location>
        <begin position="330"/>
        <end position="356"/>
    </location>
</feature>
<dbReference type="InterPro" id="IPR007627">
    <property type="entry name" value="RNA_pol_sigma70_r2"/>
</dbReference>